<keyword evidence="2" id="KW-0472">Membrane</keyword>
<feature type="transmembrane region" description="Helical" evidence="2">
    <location>
        <begin position="75"/>
        <end position="93"/>
    </location>
</feature>
<dbReference type="InterPro" id="IPR016870">
    <property type="entry name" value="UCP028137"/>
</dbReference>
<reference evidence="3" key="1">
    <citation type="submission" date="2020-01" db="EMBL/GenBank/DDBJ databases">
        <authorList>
            <person name="Meier V. D."/>
            <person name="Meier V D."/>
        </authorList>
    </citation>
    <scope>NUCLEOTIDE SEQUENCE</scope>
    <source>
        <strain evidence="3">HLG_WM_MAG_07</strain>
    </source>
</reference>
<name>A0A6S6TP82_9GAMM</name>
<feature type="transmembrane region" description="Helical" evidence="2">
    <location>
        <begin position="46"/>
        <end position="68"/>
    </location>
</feature>
<evidence type="ECO:0000313" key="3">
    <source>
        <dbReference type="EMBL" id="CAA6824601.1"/>
    </source>
</evidence>
<evidence type="ECO:0000256" key="2">
    <source>
        <dbReference type="SAM" id="Phobius"/>
    </source>
</evidence>
<organism evidence="3">
    <name type="scientific">uncultured Thiotrichaceae bacterium</name>
    <dbReference type="NCBI Taxonomy" id="298394"/>
    <lineage>
        <taxon>Bacteria</taxon>
        <taxon>Pseudomonadati</taxon>
        <taxon>Pseudomonadota</taxon>
        <taxon>Gammaproteobacteria</taxon>
        <taxon>Thiotrichales</taxon>
        <taxon>Thiotrichaceae</taxon>
        <taxon>environmental samples</taxon>
    </lineage>
</organism>
<accession>A0A6S6TP82</accession>
<proteinExistence type="predicted"/>
<feature type="transmembrane region" description="Helical" evidence="2">
    <location>
        <begin position="203"/>
        <end position="224"/>
    </location>
</feature>
<dbReference type="PIRSF" id="PIRSF028137">
    <property type="entry name" value="UCP028137"/>
    <property type="match status" value="1"/>
</dbReference>
<keyword evidence="2" id="KW-0812">Transmembrane</keyword>
<feature type="region of interest" description="Disordered" evidence="1">
    <location>
        <begin position="1"/>
        <end position="20"/>
    </location>
</feature>
<dbReference type="NCBIfam" id="NF041646">
    <property type="entry name" value="VC0807_fam"/>
    <property type="match status" value="1"/>
</dbReference>
<sequence length="243" mass="26801">MIKKENTTPHAQPDQPPKASSPLADLLLSVVIPSVILLKFSDENSLGATPALMVALAFPLGWGIFSLLRYQKFNYIALLGLISIGLTGSIGLLKLDPQWLAIKEAAIPGVLAAAVFISTLTRYPLVNWLVYNPSVMNVEKIKKSLNEPSQRQHFDTRLLRATYLLGATFLFSAFMNYMLAKWIVTSPAGSAAFNEELAKMTMLSYPVIAIPSSLAMLAIIYYLWKTIHSITGLEFEEILAVKK</sequence>
<dbReference type="EMBL" id="CACVAY010000120">
    <property type="protein sequence ID" value="CAA6824601.1"/>
    <property type="molecule type" value="Genomic_DNA"/>
</dbReference>
<feature type="transmembrane region" description="Helical" evidence="2">
    <location>
        <begin position="161"/>
        <end position="183"/>
    </location>
</feature>
<evidence type="ECO:0000256" key="1">
    <source>
        <dbReference type="SAM" id="MobiDB-lite"/>
    </source>
</evidence>
<feature type="transmembrane region" description="Helical" evidence="2">
    <location>
        <begin position="105"/>
        <end position="125"/>
    </location>
</feature>
<gene>
    <name evidence="3" type="ORF">HELGO_WM22627</name>
</gene>
<keyword evidence="2" id="KW-1133">Transmembrane helix</keyword>
<protein>
    <submittedName>
        <fullName evidence="3">MFS transporter</fullName>
    </submittedName>
</protein>
<dbReference type="AlphaFoldDB" id="A0A6S6TP82"/>